<accession>E1JSA9</accession>
<reference evidence="3 4" key="1">
    <citation type="submission" date="2010-08" db="EMBL/GenBank/DDBJ databases">
        <title>The draft genome of Desulfovibrio fructosovorans JJ.</title>
        <authorList>
            <consortium name="US DOE Joint Genome Institute (JGI-PGF)"/>
            <person name="Lucas S."/>
            <person name="Copeland A."/>
            <person name="Lapidus A."/>
            <person name="Cheng J.-F."/>
            <person name="Bruce D."/>
            <person name="Goodwin L."/>
            <person name="Pitluck S."/>
            <person name="Land M.L."/>
            <person name="Hauser L."/>
            <person name="Chang Y.-J."/>
            <person name="Jeffries C."/>
            <person name="Wall J.D."/>
            <person name="Stahl D.A."/>
            <person name="Arkin A.P."/>
            <person name="Dehal P."/>
            <person name="Stolyar S.M."/>
            <person name="Hazen T.C."/>
            <person name="Woyke T.J."/>
        </authorList>
    </citation>
    <scope>NUCLEOTIDE SEQUENCE [LARGE SCALE GENOMIC DNA]</scope>
    <source>
        <strain evidence="3 4">JJ</strain>
    </source>
</reference>
<evidence type="ECO:0000313" key="4">
    <source>
        <dbReference type="Proteomes" id="UP000006250"/>
    </source>
</evidence>
<feature type="signal peptide" evidence="1">
    <location>
        <begin position="1"/>
        <end position="23"/>
    </location>
</feature>
<dbReference type="Gene3D" id="3.40.30.10">
    <property type="entry name" value="Glutaredoxin"/>
    <property type="match status" value="1"/>
</dbReference>
<organism evidence="3 4">
    <name type="scientific">Solidesulfovibrio fructosivorans JJ]</name>
    <dbReference type="NCBI Taxonomy" id="596151"/>
    <lineage>
        <taxon>Bacteria</taxon>
        <taxon>Pseudomonadati</taxon>
        <taxon>Thermodesulfobacteriota</taxon>
        <taxon>Desulfovibrionia</taxon>
        <taxon>Desulfovibrionales</taxon>
        <taxon>Desulfovibrionaceae</taxon>
        <taxon>Solidesulfovibrio</taxon>
    </lineage>
</organism>
<dbReference type="Pfam" id="PF00578">
    <property type="entry name" value="AhpC-TSA"/>
    <property type="match status" value="1"/>
</dbReference>
<comment type="caution">
    <text evidence="3">The sequence shown here is derived from an EMBL/GenBank/DDBJ whole genome shotgun (WGS) entry which is preliminary data.</text>
</comment>
<feature type="chain" id="PRO_5003148053" evidence="1">
    <location>
        <begin position="24"/>
        <end position="196"/>
    </location>
</feature>
<name>E1JSA9_SOLFR</name>
<dbReference type="RefSeq" id="WP_005990789.1">
    <property type="nucleotide sequence ID" value="NZ_AECZ01000002.1"/>
</dbReference>
<dbReference type="InterPro" id="IPR000866">
    <property type="entry name" value="AhpC/TSA"/>
</dbReference>
<dbReference type="AlphaFoldDB" id="E1JSA9"/>
<dbReference type="InterPro" id="IPR036249">
    <property type="entry name" value="Thioredoxin-like_sf"/>
</dbReference>
<dbReference type="STRING" id="596151.DesfrDRAFT_0508"/>
<dbReference type="SUPFAM" id="SSF52833">
    <property type="entry name" value="Thioredoxin-like"/>
    <property type="match status" value="1"/>
</dbReference>
<feature type="domain" description="Thioredoxin" evidence="2">
    <location>
        <begin position="35"/>
        <end position="195"/>
    </location>
</feature>
<dbReference type="PROSITE" id="PS51352">
    <property type="entry name" value="THIOREDOXIN_2"/>
    <property type="match status" value="1"/>
</dbReference>
<evidence type="ECO:0000256" key="1">
    <source>
        <dbReference type="SAM" id="SignalP"/>
    </source>
</evidence>
<dbReference type="GO" id="GO:0016209">
    <property type="term" value="F:antioxidant activity"/>
    <property type="evidence" value="ECO:0007669"/>
    <property type="project" value="InterPro"/>
</dbReference>
<keyword evidence="4" id="KW-1185">Reference proteome</keyword>
<evidence type="ECO:0000313" key="3">
    <source>
        <dbReference type="EMBL" id="EFL52878.1"/>
    </source>
</evidence>
<dbReference type="OrthoDB" id="5516057at2"/>
<dbReference type="GO" id="GO:0016491">
    <property type="term" value="F:oxidoreductase activity"/>
    <property type="evidence" value="ECO:0007669"/>
    <property type="project" value="InterPro"/>
</dbReference>
<dbReference type="CDD" id="cd02966">
    <property type="entry name" value="TlpA_like_family"/>
    <property type="match status" value="1"/>
</dbReference>
<dbReference type="eggNOG" id="COG1225">
    <property type="taxonomic scope" value="Bacteria"/>
</dbReference>
<dbReference type="Proteomes" id="UP000006250">
    <property type="component" value="Unassembled WGS sequence"/>
</dbReference>
<proteinExistence type="predicted"/>
<gene>
    <name evidence="3" type="ORF">DesfrDRAFT_0508</name>
</gene>
<protein>
    <submittedName>
        <fullName evidence="3">Alkyl hydroperoxide reductase/ Thiol specific antioxidant/ Mal allergen</fullName>
    </submittedName>
</protein>
<dbReference type="InterPro" id="IPR013766">
    <property type="entry name" value="Thioredoxin_domain"/>
</dbReference>
<dbReference type="EMBL" id="AECZ01000002">
    <property type="protein sequence ID" value="EFL52878.1"/>
    <property type="molecule type" value="Genomic_DNA"/>
</dbReference>
<keyword evidence="1" id="KW-0732">Signal</keyword>
<sequence length="196" mass="20572" precursor="true">MRRLFALPAALLLLFLSAAPALAVEASEAPGAHPLAPGTPFPDVSLTGEVSPQAAAYLGVTAGKRATPINAVKAEVLVVEIFSMYCPFCQREAPNVNALHSLIDKRGLGNRIKIVGIGAGNSEAEVNLFRQKYAVPFPLFSDADFDVHNQVGQVGTPFFYILKKKPQGGFVVLQASLGAFGAPADFLGAIIRAAGL</sequence>
<evidence type="ECO:0000259" key="2">
    <source>
        <dbReference type="PROSITE" id="PS51352"/>
    </source>
</evidence>